<keyword evidence="3" id="KW-1185">Reference proteome</keyword>
<dbReference type="AlphaFoldDB" id="A0A7W9H3B0"/>
<comment type="caution">
    <text evidence="2">The sequence shown here is derived from an EMBL/GenBank/DDBJ whole genome shotgun (WGS) entry which is preliminary data.</text>
</comment>
<accession>A0A7W9H3B0</accession>
<gene>
    <name evidence="2" type="ORF">HDA41_002909</name>
</gene>
<sequence>MFAAVATKVAREAPPSDAGSITYAVAAPVRRPAESPDSSRPAYSRPNPVAHRKQTALAAANPRPHRSTGRLPTASEALPTSSRTPMTPKAYRAYTTVTLSSENPNLPW</sequence>
<organism evidence="2 3">
    <name type="scientific">Streptomyces caelestis</name>
    <dbReference type="NCBI Taxonomy" id="36816"/>
    <lineage>
        <taxon>Bacteria</taxon>
        <taxon>Bacillati</taxon>
        <taxon>Actinomycetota</taxon>
        <taxon>Actinomycetes</taxon>
        <taxon>Kitasatosporales</taxon>
        <taxon>Streptomycetaceae</taxon>
        <taxon>Streptomyces</taxon>
    </lineage>
</organism>
<dbReference type="EMBL" id="JACHNE010000001">
    <property type="protein sequence ID" value="MBB5794945.1"/>
    <property type="molecule type" value="Genomic_DNA"/>
</dbReference>
<evidence type="ECO:0000313" key="3">
    <source>
        <dbReference type="Proteomes" id="UP000590647"/>
    </source>
</evidence>
<evidence type="ECO:0000256" key="1">
    <source>
        <dbReference type="SAM" id="MobiDB-lite"/>
    </source>
</evidence>
<evidence type="ECO:0000313" key="2">
    <source>
        <dbReference type="EMBL" id="MBB5794945.1"/>
    </source>
</evidence>
<proteinExistence type="predicted"/>
<reference evidence="2 3" key="1">
    <citation type="submission" date="2020-08" db="EMBL/GenBank/DDBJ databases">
        <title>Sequencing the genomes of 1000 actinobacteria strains.</title>
        <authorList>
            <person name="Klenk H.-P."/>
        </authorList>
    </citation>
    <scope>NUCLEOTIDE SEQUENCE [LARGE SCALE GENOMIC DNA]</scope>
    <source>
        <strain evidence="2 3">DSM 40084</strain>
    </source>
</reference>
<name>A0A7W9H3B0_9ACTN</name>
<dbReference type="Proteomes" id="UP000590647">
    <property type="component" value="Unassembled WGS sequence"/>
</dbReference>
<protein>
    <submittedName>
        <fullName evidence="2">Uncharacterized protein</fullName>
    </submittedName>
</protein>
<feature type="region of interest" description="Disordered" evidence="1">
    <location>
        <begin position="1"/>
        <end position="90"/>
    </location>
</feature>